<dbReference type="GO" id="GO:0033617">
    <property type="term" value="P:mitochondrial respiratory chain complex IV assembly"/>
    <property type="evidence" value="ECO:0007669"/>
    <property type="project" value="UniProtKB-UniRule"/>
</dbReference>
<keyword evidence="7 9" id="KW-0496">Mitochondrion</keyword>
<evidence type="ECO:0000256" key="1">
    <source>
        <dbReference type="ARBA" id="ARBA00003064"/>
    </source>
</evidence>
<feature type="transmembrane region" description="Helical" evidence="9">
    <location>
        <begin position="33"/>
        <end position="54"/>
    </location>
</feature>
<keyword evidence="13" id="KW-1185">Reference proteome</keyword>
<organism evidence="12 13">
    <name type="scientific">Papiliotrema laurentii</name>
    <name type="common">Cryptococcus laurentii</name>
    <dbReference type="NCBI Taxonomy" id="5418"/>
    <lineage>
        <taxon>Eukaryota</taxon>
        <taxon>Fungi</taxon>
        <taxon>Dikarya</taxon>
        <taxon>Basidiomycota</taxon>
        <taxon>Agaricomycotina</taxon>
        <taxon>Tremellomycetes</taxon>
        <taxon>Tremellales</taxon>
        <taxon>Rhynchogastremaceae</taxon>
        <taxon>Papiliotrema</taxon>
    </lineage>
</organism>
<comment type="similarity">
    <text evidence="3 9">Belongs to the COA3 family.</text>
</comment>
<evidence type="ECO:0000256" key="2">
    <source>
        <dbReference type="ARBA" id="ARBA00004304"/>
    </source>
</evidence>
<feature type="domain" description="Cytochrome c oxidase assembly factor 3 mitochondrial coiled-coil" evidence="11">
    <location>
        <begin position="26"/>
        <end position="69"/>
    </location>
</feature>
<evidence type="ECO:0000259" key="11">
    <source>
        <dbReference type="Pfam" id="PF09813"/>
    </source>
</evidence>
<evidence type="ECO:0000256" key="9">
    <source>
        <dbReference type="RuleBase" id="RU367056"/>
    </source>
</evidence>
<evidence type="ECO:0000313" key="13">
    <source>
        <dbReference type="Proteomes" id="UP001182556"/>
    </source>
</evidence>
<gene>
    <name evidence="12" type="ORF">DB88DRAFT_443810</name>
</gene>
<proteinExistence type="inferred from homology"/>
<evidence type="ECO:0000256" key="8">
    <source>
        <dbReference type="ARBA" id="ARBA00023136"/>
    </source>
</evidence>
<dbReference type="InterPro" id="IPR041752">
    <property type="entry name" value="Coa3"/>
</dbReference>
<protein>
    <recommendedName>
        <fullName evidence="9">Cytochrome c oxidase assembly factor 3</fullName>
    </recommendedName>
</protein>
<evidence type="ECO:0000256" key="5">
    <source>
        <dbReference type="ARBA" id="ARBA00022692"/>
    </source>
</evidence>
<dbReference type="AlphaFoldDB" id="A0AAD9FNG6"/>
<name>A0AAD9FNG6_PAPLA</name>
<evidence type="ECO:0000256" key="3">
    <source>
        <dbReference type="ARBA" id="ARBA00007035"/>
    </source>
</evidence>
<evidence type="ECO:0000313" key="12">
    <source>
        <dbReference type="EMBL" id="KAK1921373.1"/>
    </source>
</evidence>
<comment type="subcellular location">
    <subcellularLocation>
        <location evidence="2">Mitochondrion membrane</location>
        <topology evidence="2">Single-pass membrane protein</topology>
    </subcellularLocation>
</comment>
<comment type="caution">
    <text evidence="12">The sequence shown here is derived from an EMBL/GenBank/DDBJ whole genome shotgun (WGS) entry which is preliminary data.</text>
</comment>
<dbReference type="Pfam" id="PF09813">
    <property type="entry name" value="Coa3_cc"/>
    <property type="match status" value="1"/>
</dbReference>
<evidence type="ECO:0000256" key="10">
    <source>
        <dbReference type="SAM" id="MobiDB-lite"/>
    </source>
</evidence>
<comment type="subunit">
    <text evidence="4 9">Component of 250-400 kDa complexes called cytochrome oxidase assembly intermediates or COA complexes.</text>
</comment>
<reference evidence="12" key="1">
    <citation type="submission" date="2023-02" db="EMBL/GenBank/DDBJ databases">
        <title>Identification and recombinant expression of a fungal hydrolase from Papiliotrema laurentii that hydrolyzes apple cutin and clears colloidal polyester polyurethane.</title>
        <authorList>
            <consortium name="DOE Joint Genome Institute"/>
            <person name="Roman V.A."/>
            <person name="Bojanowski C."/>
            <person name="Crable B.R."/>
            <person name="Wagner D.N."/>
            <person name="Hung C.S."/>
            <person name="Nadeau L.J."/>
            <person name="Schratz L."/>
            <person name="Haridas S."/>
            <person name="Pangilinan J."/>
            <person name="Lipzen A."/>
            <person name="Na H."/>
            <person name="Yan M."/>
            <person name="Ng V."/>
            <person name="Grigoriev I.V."/>
            <person name="Spatafora J.W."/>
            <person name="Barlow D."/>
            <person name="Biffinger J."/>
            <person name="Kelley-Loughnane N."/>
            <person name="Varaljay V.A."/>
            <person name="Crookes-Goodson W.J."/>
        </authorList>
    </citation>
    <scope>NUCLEOTIDE SEQUENCE</scope>
    <source>
        <strain evidence="12">5307AH</strain>
    </source>
</reference>
<keyword evidence="5 9" id="KW-0812">Transmembrane</keyword>
<evidence type="ECO:0000256" key="6">
    <source>
        <dbReference type="ARBA" id="ARBA00022989"/>
    </source>
</evidence>
<dbReference type="Proteomes" id="UP001182556">
    <property type="component" value="Unassembled WGS sequence"/>
</dbReference>
<dbReference type="PANTHER" id="PTHR15642:SF3">
    <property type="entry name" value="CYTOCHROME C OXIDASE ASSEMBLY FACTOR 3 HOMOLOG, MITOCHONDRIAL"/>
    <property type="match status" value="1"/>
</dbReference>
<keyword evidence="8 9" id="KW-0472">Membrane</keyword>
<dbReference type="EMBL" id="JAODAN010000011">
    <property type="protein sequence ID" value="KAK1921373.1"/>
    <property type="molecule type" value="Genomic_DNA"/>
</dbReference>
<evidence type="ECO:0000256" key="4">
    <source>
        <dbReference type="ARBA" id="ARBA00011351"/>
    </source>
</evidence>
<evidence type="ECO:0000256" key="7">
    <source>
        <dbReference type="ARBA" id="ARBA00023128"/>
    </source>
</evidence>
<comment type="function">
    <text evidence="1 9">Required for assembly of cytochrome c oxidase (complex IV).</text>
</comment>
<sequence length="187" mass="20197">MAFQRPTEKQIDMTYRGQGGGFSPSMQRARKPFLIPNIIVGSIVCVFAASVYAYSIKAVKQDDFSDLEDLLPPLAERQSLKSIEDELREQKELSLADAKLAGMQNSTSSPSALARRIPGATSSDPSVGAPAPLTGVRAYLPRRLSSVEWLVNKGVVERETGNVIVWGAPDVDNIGRVAGTNKGPRLV</sequence>
<keyword evidence="9" id="KW-0999">Mitochondrion inner membrane</keyword>
<dbReference type="InterPro" id="IPR018628">
    <property type="entry name" value="Coa3_CC"/>
</dbReference>
<feature type="region of interest" description="Disordered" evidence="10">
    <location>
        <begin position="100"/>
        <end position="128"/>
    </location>
</feature>
<dbReference type="GO" id="GO:0005743">
    <property type="term" value="C:mitochondrial inner membrane"/>
    <property type="evidence" value="ECO:0007669"/>
    <property type="project" value="UniProtKB-UniRule"/>
</dbReference>
<accession>A0AAD9FNG6</accession>
<keyword evidence="6 9" id="KW-1133">Transmembrane helix</keyword>
<dbReference type="PANTHER" id="PTHR15642">
    <property type="entry name" value="CYTOCHROME C OXIDASE ASSEMBLY FACTOR 3, MITOCHONDRIAL"/>
    <property type="match status" value="1"/>
</dbReference>